<evidence type="ECO:0000256" key="2">
    <source>
        <dbReference type="RuleBase" id="RU003452"/>
    </source>
</evidence>
<dbReference type="SUPFAM" id="SSF54001">
    <property type="entry name" value="Cysteine proteinases"/>
    <property type="match status" value="1"/>
</dbReference>
<proteinExistence type="inferred from homology"/>
<keyword evidence="4" id="KW-1185">Reference proteome</keyword>
<protein>
    <submittedName>
        <fullName evidence="3">Acetyltransferase</fullName>
    </submittedName>
</protein>
<dbReference type="Pfam" id="PF00797">
    <property type="entry name" value="Acetyltransf_2"/>
    <property type="match status" value="1"/>
</dbReference>
<dbReference type="InterPro" id="IPR001447">
    <property type="entry name" value="Arylamine_N-AcTrfase"/>
</dbReference>
<evidence type="ECO:0000256" key="1">
    <source>
        <dbReference type="ARBA" id="ARBA00006547"/>
    </source>
</evidence>
<dbReference type="InterPro" id="IPR038765">
    <property type="entry name" value="Papain-like_cys_pep_sf"/>
</dbReference>
<comment type="similarity">
    <text evidence="1 2">Belongs to the arylamine N-acetyltransferase family.</text>
</comment>
<gene>
    <name evidence="3" type="ORF">STSU_024690</name>
</gene>
<organism evidence="3 4">
    <name type="scientific">Streptomyces tsukubensis (strain DSM 42081 / NBRC 108919 / NRRL 18488 / 9993)</name>
    <dbReference type="NCBI Taxonomy" id="1114943"/>
    <lineage>
        <taxon>Bacteria</taxon>
        <taxon>Bacillati</taxon>
        <taxon>Actinomycetota</taxon>
        <taxon>Actinomycetes</taxon>
        <taxon>Kitasatosporales</taxon>
        <taxon>Streptomycetaceae</taxon>
        <taxon>Streptomyces</taxon>
    </lineage>
</organism>
<accession>I2MY10</accession>
<dbReference type="Gene3D" id="2.40.128.150">
    <property type="entry name" value="Cysteine proteinases"/>
    <property type="match status" value="1"/>
</dbReference>
<sequence>MDAYLRRIGADRPGHANATALRELQERHLRSVPFENLSVHLGEGIVLDEKRLVDKIASAGRGGICYELNGAFAALLRDLGFRVQLLQARVFGEDGTLGIPYDHLALLVETEDGAGRWLADVGFGDHSHHPLAFDLREEQHDPAGAFRIVPAGGRDAPGDADGHGDLDVLRDGKPQFRLETRPRVLGDFRAGAWWHSTSPESHFTRSLVCSRLTAEGRTTLSGRRLVITRGGERHEETLHDDPAVFAAYRDHFGIRLDRLPTDPRAGEDGRSDRGGGADGD</sequence>
<evidence type="ECO:0000313" key="4">
    <source>
        <dbReference type="Proteomes" id="UP000005940"/>
    </source>
</evidence>
<dbReference type="PANTHER" id="PTHR11786:SF0">
    <property type="entry name" value="ARYLAMINE N-ACETYLTRANSFERASE 4-RELATED"/>
    <property type="match status" value="1"/>
</dbReference>
<evidence type="ECO:0000313" key="3">
    <source>
        <dbReference type="EMBL" id="QKM69868.1"/>
    </source>
</evidence>
<reference evidence="3 4" key="1">
    <citation type="journal article" date="2012" name="J. Bacteriol.">
        <title>Draft genome of Streptomyces tsukubaensis NRRL 18488, the producer of the clinically important immunosuppressant tacrolimus (FK506).</title>
        <authorList>
            <person name="Barreiro C."/>
            <person name="Prieto C."/>
            <person name="Sola-Landa A."/>
            <person name="Solera E."/>
            <person name="Martinez-Castro M."/>
            <person name="Perez-Redondo R."/>
            <person name="Garcia-Estrada C."/>
            <person name="Aparicio J.F."/>
            <person name="Fernandez-Martinez L.T."/>
            <person name="Santos-Aberturas J."/>
            <person name="Salehi-Najafabadi Z."/>
            <person name="Rodriguez-Garcia A."/>
            <person name="Tauch A."/>
            <person name="Martin J.F."/>
        </authorList>
    </citation>
    <scope>NUCLEOTIDE SEQUENCE [LARGE SCALE GENOMIC DNA]</scope>
    <source>
        <strain evidence="4">DSM 42081 / NBRC 108919 / NRRL 18488 / 9993</strain>
    </source>
</reference>
<dbReference type="PRINTS" id="PR01543">
    <property type="entry name" value="ANATRNSFRASE"/>
</dbReference>
<dbReference type="EMBL" id="CP029159">
    <property type="protein sequence ID" value="QKM69868.1"/>
    <property type="molecule type" value="Genomic_DNA"/>
</dbReference>
<name>I2MY10_STRT9</name>
<dbReference type="Gene3D" id="3.30.2140.10">
    <property type="entry name" value="Arylamine N-acetyltransferase"/>
    <property type="match status" value="1"/>
</dbReference>
<dbReference type="RefSeq" id="WP_006349368.1">
    <property type="nucleotide sequence ID" value="NZ_CP029159.1"/>
</dbReference>
<dbReference type="Proteomes" id="UP000005940">
    <property type="component" value="Chromosome"/>
</dbReference>
<dbReference type="GO" id="GO:0016407">
    <property type="term" value="F:acetyltransferase activity"/>
    <property type="evidence" value="ECO:0007669"/>
    <property type="project" value="InterPro"/>
</dbReference>
<dbReference type="AlphaFoldDB" id="I2MY10"/>
<dbReference type="PANTHER" id="PTHR11786">
    <property type="entry name" value="N-HYDROXYARYLAMINE O-ACETYLTRANSFERASE"/>
    <property type="match status" value="1"/>
</dbReference>